<dbReference type="Proteomes" id="UP000024900">
    <property type="component" value="Unassembled WGS sequence"/>
</dbReference>
<evidence type="ECO:0000313" key="2">
    <source>
        <dbReference type="Proteomes" id="UP000024900"/>
    </source>
</evidence>
<reference evidence="1 2" key="1">
    <citation type="journal article" date="2014" name="BMC Genomics">
        <title>Comparative genomics of Bradyrhizobium japonicum CPAC 15 and Bradyrhizobium diazoefficiens CPAC 7: elite model strains for understanding symbiotic performance with soybean.</title>
        <authorList>
            <person name="Siqueira A.F."/>
            <person name="Ormeno-Orrillo E."/>
            <person name="Souza R.C."/>
            <person name="Rodrigues E.P."/>
            <person name="Almeida L.G."/>
            <person name="Barcellos F.G."/>
            <person name="Batista J.S."/>
            <person name="Nakatami A.S."/>
            <person name="Martinez-Romero E."/>
            <person name="Vasconcelos A.T."/>
            <person name="Hungria M."/>
        </authorList>
    </citation>
    <scope>NUCLEOTIDE SEQUENCE [LARGE SCALE GENOMIC DNA]</scope>
    <source>
        <strain evidence="1 2">SEMIA 5080</strain>
    </source>
</reference>
<dbReference type="AlphaFoldDB" id="A0A837C7E5"/>
<accession>A0A837C7E5</accession>
<proteinExistence type="predicted"/>
<sequence>MNRRNPPADYPELLSSCPSRVAWSRTKMAHFSQLIPQFVPQFTRPRRLALLAVLAAAALPSTADARAGGYDGIWNVTFATTRGNCSSGYSVPFTVTGGRVSSAGGGRVSGRVKRSGMVAVYVSVGASHASGGGRLAGVNGAGSWRGIISGDQCSGTWHATRS</sequence>
<gene>
    <name evidence="1" type="ORF">BJA5080_01792</name>
</gene>
<evidence type="ECO:0000313" key="1">
    <source>
        <dbReference type="EMBL" id="KGJ65147.1"/>
    </source>
</evidence>
<name>A0A837C7E5_9BRAD</name>
<dbReference type="EMBL" id="ADOU02000007">
    <property type="protein sequence ID" value="KGJ65147.1"/>
    <property type="molecule type" value="Genomic_DNA"/>
</dbReference>
<comment type="caution">
    <text evidence="1">The sequence shown here is derived from an EMBL/GenBank/DDBJ whole genome shotgun (WGS) entry which is preliminary data.</text>
</comment>
<protein>
    <submittedName>
        <fullName evidence="1">Uncharacterized protein</fullName>
    </submittedName>
</protein>
<organism evidence="1 2">
    <name type="scientific">Bradyrhizobium diazoefficiens SEMIA 5080</name>
    <dbReference type="NCBI Taxonomy" id="754504"/>
    <lineage>
        <taxon>Bacteria</taxon>
        <taxon>Pseudomonadati</taxon>
        <taxon>Pseudomonadota</taxon>
        <taxon>Alphaproteobacteria</taxon>
        <taxon>Hyphomicrobiales</taxon>
        <taxon>Nitrobacteraceae</taxon>
        <taxon>Bradyrhizobium</taxon>
    </lineage>
</organism>